<dbReference type="PATRIC" id="fig|1838285.3.peg.1185"/>
<evidence type="ECO:0000256" key="4">
    <source>
        <dbReference type="ARBA" id="ARBA00023014"/>
    </source>
</evidence>
<dbReference type="Pfam" id="PF02662">
    <property type="entry name" value="FlpD"/>
    <property type="match status" value="1"/>
</dbReference>
<dbReference type="Proteomes" id="UP000186940">
    <property type="component" value="Unassembled WGS sequence"/>
</dbReference>
<feature type="domain" description="F420-non-reducing hydrogenase iron-sulfur subunit D" evidence="5">
    <location>
        <begin position="2"/>
        <end position="84"/>
    </location>
</feature>
<protein>
    <submittedName>
        <fullName evidence="6">Methyl-viologen-reducing hydrogenase subunit delta</fullName>
        <ecNumber evidence="6">1.-.-.-</ecNumber>
    </submittedName>
</protein>
<keyword evidence="1" id="KW-0479">Metal-binding</keyword>
<dbReference type="EC" id="1.-.-.-" evidence="6"/>
<dbReference type="GO" id="GO:0051536">
    <property type="term" value="F:iron-sulfur cluster binding"/>
    <property type="evidence" value="ECO:0007669"/>
    <property type="project" value="UniProtKB-KW"/>
</dbReference>
<keyword evidence="2 6" id="KW-0560">Oxidoreductase</keyword>
<dbReference type="EMBL" id="LYOS01000003">
    <property type="protein sequence ID" value="OFV67791.1"/>
    <property type="molecule type" value="Genomic_DNA"/>
</dbReference>
<evidence type="ECO:0000313" key="6">
    <source>
        <dbReference type="EMBL" id="OFV67791.1"/>
    </source>
</evidence>
<accession>A0A1F2PAR5</accession>
<comment type="caution">
    <text evidence="6">The sequence shown here is derived from an EMBL/GenBank/DDBJ whole genome shotgun (WGS) entry which is preliminary data.</text>
</comment>
<keyword evidence="4" id="KW-0411">Iron-sulfur</keyword>
<evidence type="ECO:0000313" key="7">
    <source>
        <dbReference type="Proteomes" id="UP000186940"/>
    </source>
</evidence>
<keyword evidence="7" id="KW-1185">Reference proteome</keyword>
<reference evidence="6" key="1">
    <citation type="submission" date="2016-05" db="EMBL/GenBank/DDBJ databases">
        <title>Microbial consortia oxidize butane by reversing methanogenesis.</title>
        <authorList>
            <person name="Laso-Perez R."/>
            <person name="Richter M."/>
            <person name="Wegener G."/>
            <person name="Musat F."/>
        </authorList>
    </citation>
    <scope>NUCLEOTIDE SEQUENCE [LARGE SCALE GENOMIC DNA]</scope>
    <source>
        <strain evidence="6">BOX2</strain>
    </source>
</reference>
<dbReference type="GO" id="GO:0016491">
    <property type="term" value="F:oxidoreductase activity"/>
    <property type="evidence" value="ECO:0007669"/>
    <property type="project" value="UniProtKB-KW"/>
</dbReference>
<dbReference type="STRING" id="1838285.SCAL_001166"/>
<keyword evidence="3" id="KW-0408">Iron</keyword>
<sequence>MDPLFVIKALTNGADGVFMGGCHPGDCHYTKGNYYARRRIAALREVLKAFGLDERVRLRWISASEGPQFAEEVTKMVEDMKKLGPNPLKEETV</sequence>
<dbReference type="AlphaFoldDB" id="A0A1F2PAR5"/>
<name>A0A1F2PAR5_9EURY</name>
<evidence type="ECO:0000256" key="1">
    <source>
        <dbReference type="ARBA" id="ARBA00022723"/>
    </source>
</evidence>
<gene>
    <name evidence="6" type="ORF">SCAL_001166</name>
</gene>
<organism evidence="6 7">
    <name type="scientific">Candidatus Syntropharchaeum caldarium</name>
    <dbReference type="NCBI Taxonomy" id="1838285"/>
    <lineage>
        <taxon>Archaea</taxon>
        <taxon>Methanobacteriati</taxon>
        <taxon>Methanobacteriota</taxon>
        <taxon>Stenosarchaea group</taxon>
        <taxon>Methanomicrobia</taxon>
        <taxon>Methanosarcinales</taxon>
        <taxon>ANME-2 cluster</taxon>
        <taxon>Candidatus Syntropharchaeum</taxon>
    </lineage>
</organism>
<dbReference type="GO" id="GO:0046872">
    <property type="term" value="F:metal ion binding"/>
    <property type="evidence" value="ECO:0007669"/>
    <property type="project" value="UniProtKB-KW"/>
</dbReference>
<proteinExistence type="predicted"/>
<evidence type="ECO:0000259" key="5">
    <source>
        <dbReference type="Pfam" id="PF02662"/>
    </source>
</evidence>
<evidence type="ECO:0000256" key="2">
    <source>
        <dbReference type="ARBA" id="ARBA00023002"/>
    </source>
</evidence>
<evidence type="ECO:0000256" key="3">
    <source>
        <dbReference type="ARBA" id="ARBA00023004"/>
    </source>
</evidence>
<dbReference type="InterPro" id="IPR003813">
    <property type="entry name" value="MvhD/FlpD"/>
</dbReference>